<dbReference type="InterPro" id="IPR050769">
    <property type="entry name" value="NAT_camello-type"/>
</dbReference>
<comment type="caution">
    <text evidence="3">The sequence shown here is derived from an EMBL/GenBank/DDBJ whole genome shotgun (WGS) entry which is preliminary data.</text>
</comment>
<dbReference type="Pfam" id="PF00583">
    <property type="entry name" value="Acetyltransf_1"/>
    <property type="match status" value="1"/>
</dbReference>
<dbReference type="PANTHER" id="PTHR13947">
    <property type="entry name" value="GNAT FAMILY N-ACETYLTRANSFERASE"/>
    <property type="match status" value="1"/>
</dbReference>
<dbReference type="SUPFAM" id="SSF55729">
    <property type="entry name" value="Acyl-CoA N-acyltransferases (Nat)"/>
    <property type="match status" value="1"/>
</dbReference>
<accession>A0A7X2T260</accession>
<dbReference type="CDD" id="cd04301">
    <property type="entry name" value="NAT_SF"/>
    <property type="match status" value="1"/>
</dbReference>
<organism evidence="3 4">
    <name type="scientific">Inconstantimicrobium porci</name>
    <dbReference type="NCBI Taxonomy" id="2652291"/>
    <lineage>
        <taxon>Bacteria</taxon>
        <taxon>Bacillati</taxon>
        <taxon>Bacillota</taxon>
        <taxon>Clostridia</taxon>
        <taxon>Eubacteriales</taxon>
        <taxon>Clostridiaceae</taxon>
        <taxon>Inconstantimicrobium</taxon>
    </lineage>
</organism>
<gene>
    <name evidence="3" type="ORF">FYJ33_13155</name>
</gene>
<dbReference type="RefSeq" id="WP_154532204.1">
    <property type="nucleotide sequence ID" value="NZ_VULX01000027.1"/>
</dbReference>
<dbReference type="AlphaFoldDB" id="A0A7X2T260"/>
<dbReference type="InterPro" id="IPR000182">
    <property type="entry name" value="GNAT_dom"/>
</dbReference>
<name>A0A7X2T260_9CLOT</name>
<dbReference type="PANTHER" id="PTHR13947:SF37">
    <property type="entry name" value="LD18367P"/>
    <property type="match status" value="1"/>
</dbReference>
<reference evidence="3 4" key="1">
    <citation type="submission" date="2019-08" db="EMBL/GenBank/DDBJ databases">
        <title>In-depth cultivation of the pig gut microbiome towards novel bacterial diversity and tailored functional studies.</title>
        <authorList>
            <person name="Wylensek D."/>
            <person name="Hitch T.C.A."/>
            <person name="Clavel T."/>
        </authorList>
    </citation>
    <scope>NUCLEOTIDE SEQUENCE [LARGE SCALE GENOMIC DNA]</scope>
    <source>
        <strain evidence="3 4">WCA-383-APC-5B</strain>
    </source>
</reference>
<evidence type="ECO:0000259" key="2">
    <source>
        <dbReference type="PROSITE" id="PS51186"/>
    </source>
</evidence>
<protein>
    <submittedName>
        <fullName evidence="3">GNAT family N-acetyltransferase</fullName>
    </submittedName>
</protein>
<feature type="domain" description="N-acetyltransferase" evidence="2">
    <location>
        <begin position="66"/>
        <end position="207"/>
    </location>
</feature>
<dbReference type="Gene3D" id="3.40.630.30">
    <property type="match status" value="1"/>
</dbReference>
<keyword evidence="4" id="KW-1185">Reference proteome</keyword>
<dbReference type="GO" id="GO:0008080">
    <property type="term" value="F:N-acetyltransferase activity"/>
    <property type="evidence" value="ECO:0007669"/>
    <property type="project" value="InterPro"/>
</dbReference>
<dbReference type="EMBL" id="VULX01000027">
    <property type="protein sequence ID" value="MSR92312.1"/>
    <property type="molecule type" value="Genomic_DNA"/>
</dbReference>
<proteinExistence type="predicted"/>
<dbReference type="PROSITE" id="PS51186">
    <property type="entry name" value="GNAT"/>
    <property type="match status" value="1"/>
</dbReference>
<evidence type="ECO:0000313" key="4">
    <source>
        <dbReference type="Proteomes" id="UP000460287"/>
    </source>
</evidence>
<keyword evidence="1 3" id="KW-0808">Transferase</keyword>
<evidence type="ECO:0000313" key="3">
    <source>
        <dbReference type="EMBL" id="MSR92312.1"/>
    </source>
</evidence>
<dbReference type="Proteomes" id="UP000460287">
    <property type="component" value="Unassembled WGS sequence"/>
</dbReference>
<evidence type="ECO:0000256" key="1">
    <source>
        <dbReference type="ARBA" id="ARBA00022679"/>
    </source>
</evidence>
<sequence>MITKKEFEKIKESISNFKYHSMEYTEFEDVAKHDIICNDDNLILIYGYNEQDSLYQYNYAFNDHKDFVKALSNCKKDDLLTFVNKEWVEDLRRIGFDIYVVDYTKDCNIIVKKINGIIAGVVCVGVYGHESKKGPILWVRELAVRPEFQKMGIGRELLGQAFAYGLEKGATRSFLAADECNHGAIHLYKSMGYQADENDREINMIHN</sequence>
<dbReference type="InterPro" id="IPR016181">
    <property type="entry name" value="Acyl_CoA_acyltransferase"/>
</dbReference>